<accession>A0A316URG8</accession>
<dbReference type="AlphaFoldDB" id="A0A316URG8"/>
<dbReference type="GO" id="GO:0051879">
    <property type="term" value="F:Hsp90 protein binding"/>
    <property type="evidence" value="ECO:0007669"/>
    <property type="project" value="TreeGrafter"/>
</dbReference>
<dbReference type="RefSeq" id="XP_025362489.1">
    <property type="nucleotide sequence ID" value="XM_025505940.1"/>
</dbReference>
<dbReference type="SUPFAM" id="SSF48452">
    <property type="entry name" value="TPR-like"/>
    <property type="match status" value="1"/>
</dbReference>
<name>A0A316URG8_9BASI</name>
<protein>
    <submittedName>
        <fullName evidence="3">Tetratricopeptide repeat domain-containing protein</fullName>
    </submittedName>
</protein>
<organism evidence="3 4">
    <name type="scientific">Jaminaea rosea</name>
    <dbReference type="NCBI Taxonomy" id="1569628"/>
    <lineage>
        <taxon>Eukaryota</taxon>
        <taxon>Fungi</taxon>
        <taxon>Dikarya</taxon>
        <taxon>Basidiomycota</taxon>
        <taxon>Ustilaginomycotina</taxon>
        <taxon>Exobasidiomycetes</taxon>
        <taxon>Microstromatales</taxon>
        <taxon>Microstromatales incertae sedis</taxon>
        <taxon>Jaminaea</taxon>
    </lineage>
</organism>
<keyword evidence="2" id="KW-0802">TPR repeat</keyword>
<dbReference type="Proteomes" id="UP000245884">
    <property type="component" value="Unassembled WGS sequence"/>
</dbReference>
<keyword evidence="1" id="KW-0677">Repeat</keyword>
<dbReference type="GeneID" id="37027763"/>
<gene>
    <name evidence="3" type="ORF">BDZ90DRAFT_231648</name>
</gene>
<evidence type="ECO:0000256" key="2">
    <source>
        <dbReference type="ARBA" id="ARBA00022803"/>
    </source>
</evidence>
<evidence type="ECO:0000256" key="1">
    <source>
        <dbReference type="ARBA" id="ARBA00022737"/>
    </source>
</evidence>
<dbReference type="STRING" id="1569628.A0A316URG8"/>
<evidence type="ECO:0000313" key="3">
    <source>
        <dbReference type="EMBL" id="PWN27877.1"/>
    </source>
</evidence>
<keyword evidence="4" id="KW-1185">Reference proteome</keyword>
<dbReference type="EMBL" id="KZ819666">
    <property type="protein sequence ID" value="PWN27877.1"/>
    <property type="molecule type" value="Genomic_DNA"/>
</dbReference>
<dbReference type="InterPro" id="IPR011990">
    <property type="entry name" value="TPR-like_helical_dom_sf"/>
</dbReference>
<dbReference type="Gene3D" id="1.25.40.10">
    <property type="entry name" value="Tetratricopeptide repeat domain"/>
    <property type="match status" value="1"/>
</dbReference>
<proteinExistence type="predicted"/>
<dbReference type="OrthoDB" id="433738at2759"/>
<dbReference type="PANTHER" id="PTHR22904">
    <property type="entry name" value="TPR REPEAT CONTAINING PROTEIN"/>
    <property type="match status" value="1"/>
</dbReference>
<sequence>MAVNQAREQGKEAFKRKEYAEAIKLFTLAVDMAASRPLWEMAALARDELAVCLCNRSAAFAAVGDWVDSYVDADAVVQLKRPWLKGHYRKGVALREMGRGEEAREALRVGLQFDPESPDLLKALAEVPASEGSNNEKAKA</sequence>
<evidence type="ECO:0000313" key="4">
    <source>
        <dbReference type="Proteomes" id="UP000245884"/>
    </source>
</evidence>
<reference evidence="3 4" key="1">
    <citation type="journal article" date="2018" name="Mol. Biol. Evol.">
        <title>Broad Genomic Sampling Reveals a Smut Pathogenic Ancestry of the Fungal Clade Ustilaginomycotina.</title>
        <authorList>
            <person name="Kijpornyongpan T."/>
            <person name="Mondo S.J."/>
            <person name="Barry K."/>
            <person name="Sandor L."/>
            <person name="Lee J."/>
            <person name="Lipzen A."/>
            <person name="Pangilinan J."/>
            <person name="LaButti K."/>
            <person name="Hainaut M."/>
            <person name="Henrissat B."/>
            <person name="Grigoriev I.V."/>
            <person name="Spatafora J.W."/>
            <person name="Aime M.C."/>
        </authorList>
    </citation>
    <scope>NUCLEOTIDE SEQUENCE [LARGE SCALE GENOMIC DNA]</scope>
    <source>
        <strain evidence="3 4">MCA 5214</strain>
    </source>
</reference>
<dbReference type="PANTHER" id="PTHR22904:SF523">
    <property type="entry name" value="STRESS-INDUCED-PHOSPHOPROTEIN 1"/>
    <property type="match status" value="1"/>
</dbReference>